<feature type="domain" description="Acyl-ACP thioesterase N-terminal hotdog" evidence="8">
    <location>
        <begin position="12"/>
        <end position="140"/>
    </location>
</feature>
<dbReference type="InterPro" id="IPR002864">
    <property type="entry name" value="Acyl-ACP_thioesterase_NHD"/>
</dbReference>
<dbReference type="SUPFAM" id="SSF54637">
    <property type="entry name" value="Thioesterase/thiol ester dehydrase-isomerase"/>
    <property type="match status" value="2"/>
</dbReference>
<comment type="caution">
    <text evidence="10">The sequence shown here is derived from an EMBL/GenBank/DDBJ whole genome shotgun (WGS) entry which is preliminary data.</text>
</comment>
<dbReference type="PATRIC" id="fig|1046596.6.peg.654"/>
<keyword evidence="5" id="KW-0809">Transit peptide</keyword>
<organism evidence="10 11">
    <name type="scientific">Liquorilactobacillus mali KCTC 3596 = DSM 20444</name>
    <dbReference type="NCBI Taxonomy" id="1046596"/>
    <lineage>
        <taxon>Bacteria</taxon>
        <taxon>Bacillati</taxon>
        <taxon>Bacillota</taxon>
        <taxon>Bacilli</taxon>
        <taxon>Lactobacillales</taxon>
        <taxon>Lactobacillaceae</taxon>
        <taxon>Liquorilactobacillus</taxon>
    </lineage>
</organism>
<comment type="similarity">
    <text evidence="1">Belongs to the acyl-ACP thioesterase family.</text>
</comment>
<dbReference type="OrthoDB" id="9801517at2"/>
<evidence type="ECO:0000259" key="9">
    <source>
        <dbReference type="Pfam" id="PF20791"/>
    </source>
</evidence>
<dbReference type="InterPro" id="IPR029069">
    <property type="entry name" value="HotDog_dom_sf"/>
</dbReference>
<dbReference type="GO" id="GO:0016297">
    <property type="term" value="F:fatty acyl-[ACP] hydrolase activity"/>
    <property type="evidence" value="ECO:0007669"/>
    <property type="project" value="InterPro"/>
</dbReference>
<dbReference type="EMBL" id="AYYH01000017">
    <property type="protein sequence ID" value="KRN09869.1"/>
    <property type="molecule type" value="Genomic_DNA"/>
</dbReference>
<evidence type="ECO:0000256" key="2">
    <source>
        <dbReference type="ARBA" id="ARBA00022516"/>
    </source>
</evidence>
<sequence>MCRKDGGFLKENIFSESHKILFYETDRTKKTTIGMLVNILMLASQDQSIQLGLTEEKLNERGYGWVITQHVLKVERLPIFGENIKICTKADSYNRYFCYRDFWIEDEEGKIIVKMHSIFVLMDHKKRKIARLLPEFIEPYESEYTNKIERVADPKGDPKSRLVSEKNYRVRFMDIDSNQHVNNVHYFDWMIDGLTEEFLLTHTLAEMNIKYKREVHYGEMVNSETRMAENQLVTYHLIKAGEEESCYACCTWRSK</sequence>
<name>A0A0R2ECR0_9LACO</name>
<evidence type="ECO:0000256" key="3">
    <source>
        <dbReference type="ARBA" id="ARBA00022801"/>
    </source>
</evidence>
<evidence type="ECO:0000259" key="8">
    <source>
        <dbReference type="Pfam" id="PF01643"/>
    </source>
</evidence>
<dbReference type="PANTHER" id="PTHR31727">
    <property type="entry name" value="OLEOYL-ACYL CARRIER PROTEIN THIOESTERASE 1, CHLOROPLASTIC"/>
    <property type="match status" value="1"/>
</dbReference>
<accession>A0A0R2ECR0</accession>
<keyword evidence="4" id="KW-0276">Fatty acid metabolism</keyword>
<evidence type="ECO:0000313" key="10">
    <source>
        <dbReference type="EMBL" id="KRN09869.1"/>
    </source>
</evidence>
<evidence type="ECO:0000256" key="5">
    <source>
        <dbReference type="ARBA" id="ARBA00022946"/>
    </source>
</evidence>
<dbReference type="CDD" id="cd00586">
    <property type="entry name" value="4HBT"/>
    <property type="match status" value="2"/>
</dbReference>
<proteinExistence type="inferred from homology"/>
<keyword evidence="3" id="KW-0378">Hydrolase</keyword>
<dbReference type="GO" id="GO:0000036">
    <property type="term" value="F:acyl carrier activity"/>
    <property type="evidence" value="ECO:0007669"/>
    <property type="project" value="TreeGrafter"/>
</dbReference>
<feature type="domain" description="Acyl-ACP thioesterase-like C-terminal" evidence="9">
    <location>
        <begin position="164"/>
        <end position="253"/>
    </location>
</feature>
<dbReference type="InterPro" id="IPR049427">
    <property type="entry name" value="Acyl-ACP_TE_C"/>
</dbReference>
<dbReference type="PANTHER" id="PTHR31727:SF6">
    <property type="entry name" value="OLEOYL-ACYL CARRIER PROTEIN THIOESTERASE 1, CHLOROPLASTIC"/>
    <property type="match status" value="1"/>
</dbReference>
<dbReference type="Proteomes" id="UP000050898">
    <property type="component" value="Unassembled WGS sequence"/>
</dbReference>
<evidence type="ECO:0000313" key="11">
    <source>
        <dbReference type="Proteomes" id="UP000050898"/>
    </source>
</evidence>
<keyword evidence="11" id="KW-1185">Reference proteome</keyword>
<dbReference type="Gene3D" id="3.10.129.10">
    <property type="entry name" value="Hotdog Thioesterase"/>
    <property type="match status" value="1"/>
</dbReference>
<dbReference type="AlphaFoldDB" id="A0A0R2ECR0"/>
<dbReference type="InterPro" id="IPR045023">
    <property type="entry name" value="FATA/B"/>
</dbReference>
<evidence type="ECO:0000256" key="1">
    <source>
        <dbReference type="ARBA" id="ARBA00006500"/>
    </source>
</evidence>
<keyword evidence="2" id="KW-0444">Lipid biosynthesis</keyword>
<dbReference type="Pfam" id="PF20791">
    <property type="entry name" value="Acyl-ACP_TE_C"/>
    <property type="match status" value="1"/>
</dbReference>
<dbReference type="Pfam" id="PF01643">
    <property type="entry name" value="Acyl-ACP_TE"/>
    <property type="match status" value="1"/>
</dbReference>
<reference evidence="10 11" key="1">
    <citation type="journal article" date="2015" name="Genome Announc.">
        <title>Expanding the biotechnology potential of lactobacilli through comparative genomics of 213 strains and associated genera.</title>
        <authorList>
            <person name="Sun Z."/>
            <person name="Harris H.M."/>
            <person name="McCann A."/>
            <person name="Guo C."/>
            <person name="Argimon S."/>
            <person name="Zhang W."/>
            <person name="Yang X."/>
            <person name="Jeffery I.B."/>
            <person name="Cooney J.C."/>
            <person name="Kagawa T.F."/>
            <person name="Liu W."/>
            <person name="Song Y."/>
            <person name="Salvetti E."/>
            <person name="Wrobel A."/>
            <person name="Rasinkangas P."/>
            <person name="Parkhill J."/>
            <person name="Rea M.C."/>
            <person name="O'Sullivan O."/>
            <person name="Ritari J."/>
            <person name="Douillard F.P."/>
            <person name="Paul Ross R."/>
            <person name="Yang R."/>
            <person name="Briner A.E."/>
            <person name="Felis G.E."/>
            <person name="de Vos W.M."/>
            <person name="Barrangou R."/>
            <person name="Klaenhammer T.R."/>
            <person name="Caufield P.W."/>
            <person name="Cui Y."/>
            <person name="Zhang H."/>
            <person name="O'Toole P.W."/>
        </authorList>
    </citation>
    <scope>NUCLEOTIDE SEQUENCE [LARGE SCALE GENOMIC DNA]</scope>
    <source>
        <strain evidence="10 11">DSM 20444</strain>
    </source>
</reference>
<evidence type="ECO:0000256" key="7">
    <source>
        <dbReference type="ARBA" id="ARBA00023160"/>
    </source>
</evidence>
<evidence type="ECO:0000256" key="4">
    <source>
        <dbReference type="ARBA" id="ARBA00022832"/>
    </source>
</evidence>
<keyword evidence="7" id="KW-0275">Fatty acid biosynthesis</keyword>
<protein>
    <submittedName>
        <fullName evidence="10">Acyl-acyl carrier protein thioesterase</fullName>
    </submittedName>
</protein>
<gene>
    <name evidence="10" type="ORF">FD00_GL000605</name>
</gene>
<evidence type="ECO:0000256" key="6">
    <source>
        <dbReference type="ARBA" id="ARBA00023098"/>
    </source>
</evidence>
<keyword evidence="6" id="KW-0443">Lipid metabolism</keyword>